<keyword evidence="2" id="KW-0732">Signal</keyword>
<dbReference type="Proteomes" id="UP001597188">
    <property type="component" value="Unassembled WGS sequence"/>
</dbReference>
<feature type="region of interest" description="Disordered" evidence="1">
    <location>
        <begin position="30"/>
        <end position="73"/>
    </location>
</feature>
<feature type="compositionally biased region" description="Basic and acidic residues" evidence="1">
    <location>
        <begin position="200"/>
        <end position="215"/>
    </location>
</feature>
<comment type="caution">
    <text evidence="3">The sequence shown here is derived from an EMBL/GenBank/DDBJ whole genome shotgun (WGS) entry which is preliminary data.</text>
</comment>
<organism evidence="3 4">
    <name type="scientific">Lactiplantibacillus songbeiensis</name>
    <dbReference type="NCBI Taxonomy" id="2559920"/>
    <lineage>
        <taxon>Bacteria</taxon>
        <taxon>Bacillati</taxon>
        <taxon>Bacillota</taxon>
        <taxon>Bacilli</taxon>
        <taxon>Lactobacillales</taxon>
        <taxon>Lactobacillaceae</taxon>
        <taxon>Lactiplantibacillus</taxon>
    </lineage>
</organism>
<dbReference type="EMBL" id="JBHTOJ010000039">
    <property type="protein sequence ID" value="MFD1421394.1"/>
    <property type="molecule type" value="Genomic_DNA"/>
</dbReference>
<feature type="compositionally biased region" description="Low complexity" evidence="1">
    <location>
        <begin position="31"/>
        <end position="41"/>
    </location>
</feature>
<keyword evidence="4" id="KW-1185">Reference proteome</keyword>
<evidence type="ECO:0008006" key="5">
    <source>
        <dbReference type="Google" id="ProtNLM"/>
    </source>
</evidence>
<protein>
    <recommendedName>
        <fullName evidence="5">Lipoprotein</fullName>
    </recommendedName>
</protein>
<evidence type="ECO:0000256" key="1">
    <source>
        <dbReference type="SAM" id="MobiDB-lite"/>
    </source>
</evidence>
<feature type="signal peptide" evidence="2">
    <location>
        <begin position="1"/>
        <end position="27"/>
    </location>
</feature>
<feature type="region of interest" description="Disordered" evidence="1">
    <location>
        <begin position="193"/>
        <end position="239"/>
    </location>
</feature>
<sequence>MRILGASKSPKVALIMAIFLVSITSNACGRSSQTSSLSNHSTKISRAKRITQSESRDESQSKEKANKESESSHLDYLAESRLGDAYDEDIYGKDKTSNEQMYSIFEIIGGKKVLRAISANNGDVGVSVYVVGLTRVGQSTMKYKIDAKDRATGEQGIIYFTWLDESLSRYKVYSDDYNIDRVYTVKHDRSVMKNAQSKLQESRRDEQVSSDREANVDNDDGESIKMPGDTQEGKQSNPF</sequence>
<feature type="chain" id="PRO_5045300333" description="Lipoprotein" evidence="2">
    <location>
        <begin position="28"/>
        <end position="239"/>
    </location>
</feature>
<accession>A0ABW4C4T2</accession>
<evidence type="ECO:0000313" key="4">
    <source>
        <dbReference type="Proteomes" id="UP001597188"/>
    </source>
</evidence>
<dbReference type="RefSeq" id="WP_137636105.1">
    <property type="nucleotide sequence ID" value="NZ_JBHTOJ010000039.1"/>
</dbReference>
<evidence type="ECO:0000256" key="2">
    <source>
        <dbReference type="SAM" id="SignalP"/>
    </source>
</evidence>
<evidence type="ECO:0000313" key="3">
    <source>
        <dbReference type="EMBL" id="MFD1421394.1"/>
    </source>
</evidence>
<reference evidence="4" key="1">
    <citation type="journal article" date="2019" name="Int. J. Syst. Evol. Microbiol.">
        <title>The Global Catalogue of Microorganisms (GCM) 10K type strain sequencing project: providing services to taxonomists for standard genome sequencing and annotation.</title>
        <authorList>
            <consortium name="The Broad Institute Genomics Platform"/>
            <consortium name="The Broad Institute Genome Sequencing Center for Infectious Disease"/>
            <person name="Wu L."/>
            <person name="Ma J."/>
        </authorList>
    </citation>
    <scope>NUCLEOTIDE SEQUENCE [LARGE SCALE GENOMIC DNA]</scope>
    <source>
        <strain evidence="4">CCM 8931</strain>
    </source>
</reference>
<gene>
    <name evidence="3" type="ORF">ACFQ5L_10630</name>
</gene>
<name>A0ABW4C4T2_9LACO</name>
<feature type="compositionally biased region" description="Basic and acidic residues" evidence="1">
    <location>
        <begin position="54"/>
        <end position="73"/>
    </location>
</feature>
<proteinExistence type="predicted"/>